<dbReference type="RefSeq" id="WP_153822592.1">
    <property type="nucleotide sequence ID" value="NZ_WJIE01000009.1"/>
</dbReference>
<gene>
    <name evidence="2" type="ORF">GF068_28225</name>
</gene>
<feature type="compositionally biased region" description="Basic and acidic residues" evidence="1">
    <location>
        <begin position="179"/>
        <end position="194"/>
    </location>
</feature>
<accession>A0A6N7Q0G4</accession>
<protein>
    <submittedName>
        <fullName evidence="2">Uncharacterized protein</fullName>
    </submittedName>
</protein>
<proteinExistence type="predicted"/>
<feature type="region of interest" description="Disordered" evidence="1">
    <location>
        <begin position="167"/>
        <end position="194"/>
    </location>
</feature>
<dbReference type="AlphaFoldDB" id="A0A6N7Q0G4"/>
<evidence type="ECO:0000313" key="3">
    <source>
        <dbReference type="Proteomes" id="UP000440224"/>
    </source>
</evidence>
<dbReference type="Proteomes" id="UP000440224">
    <property type="component" value="Unassembled WGS sequence"/>
</dbReference>
<name>A0A6N7Q0G4_9BACT</name>
<organism evidence="2 3">
    <name type="scientific">Polyangium spumosum</name>
    <dbReference type="NCBI Taxonomy" id="889282"/>
    <lineage>
        <taxon>Bacteria</taxon>
        <taxon>Pseudomonadati</taxon>
        <taxon>Myxococcota</taxon>
        <taxon>Polyangia</taxon>
        <taxon>Polyangiales</taxon>
        <taxon>Polyangiaceae</taxon>
        <taxon>Polyangium</taxon>
    </lineage>
</organism>
<evidence type="ECO:0000256" key="1">
    <source>
        <dbReference type="SAM" id="MobiDB-lite"/>
    </source>
</evidence>
<sequence length="194" mass="22214">MSTEEERVDQVFWEFAKASDALLVRSLKRTRTFDEVVDDHRRLEADFVARMADSAWGALEIKRRIAETILALAHGKHPPFEVCREAWNDLIRLGFTNIEKECTVTGFYADCCAYDEQPAEGLAVLEPLLAKLARGLDEAKAAQQFTEFYEEELERLGDIRDDLLAQQRGEQIPGRRTRRIDEARRSSPKEDGTP</sequence>
<dbReference type="EMBL" id="WJIE01000009">
    <property type="protein sequence ID" value="MRG95774.1"/>
    <property type="molecule type" value="Genomic_DNA"/>
</dbReference>
<reference evidence="2 3" key="1">
    <citation type="submission" date="2019-10" db="EMBL/GenBank/DDBJ databases">
        <title>A soil myxobacterium in the family Polyangiaceae.</title>
        <authorList>
            <person name="Li Y."/>
            <person name="Wang J."/>
        </authorList>
    </citation>
    <scope>NUCLEOTIDE SEQUENCE [LARGE SCALE GENOMIC DNA]</scope>
    <source>
        <strain evidence="2 3">DSM 14734</strain>
    </source>
</reference>
<comment type="caution">
    <text evidence="2">The sequence shown here is derived from an EMBL/GenBank/DDBJ whole genome shotgun (WGS) entry which is preliminary data.</text>
</comment>
<dbReference type="OrthoDB" id="5521411at2"/>
<evidence type="ECO:0000313" key="2">
    <source>
        <dbReference type="EMBL" id="MRG95774.1"/>
    </source>
</evidence>
<keyword evidence="3" id="KW-1185">Reference proteome</keyword>